<name>W6QI08_PENRF</name>
<dbReference type="Proteomes" id="UP000030686">
    <property type="component" value="Unassembled WGS sequence"/>
</dbReference>
<accession>W6QI08</accession>
<sequence length="154" mass="17305">MDFSLNFQSLHDRLNLAELDLLLLQIGTTLSFTEGPNRGLRKEPDAFLHTPSQAFPTLVAEVGWSESGNRAIKIGILVKWTKHANNSVSGVLELYRNDRQGIPRCTQTEIISPMPAGDPPQSLDIQRYEIYPVQSLRGPKEISPLEISRLRFHA</sequence>
<evidence type="ECO:0000313" key="2">
    <source>
        <dbReference type="Proteomes" id="UP000030686"/>
    </source>
</evidence>
<reference evidence="1" key="1">
    <citation type="journal article" date="2014" name="Nat. Commun.">
        <title>Multiple recent horizontal transfers of a large genomic region in cheese making fungi.</title>
        <authorList>
            <person name="Cheeseman K."/>
            <person name="Ropars J."/>
            <person name="Renault P."/>
            <person name="Dupont J."/>
            <person name="Gouzy J."/>
            <person name="Branca A."/>
            <person name="Abraham A.L."/>
            <person name="Ceppi M."/>
            <person name="Conseiller E."/>
            <person name="Debuchy R."/>
            <person name="Malagnac F."/>
            <person name="Goarin A."/>
            <person name="Silar P."/>
            <person name="Lacoste S."/>
            <person name="Sallet E."/>
            <person name="Bensimon A."/>
            <person name="Giraud T."/>
            <person name="Brygoo Y."/>
        </authorList>
    </citation>
    <scope>NUCLEOTIDE SEQUENCE [LARGE SCALE GENOMIC DNA]</scope>
    <source>
        <strain evidence="1">FM164</strain>
    </source>
</reference>
<dbReference type="OrthoDB" id="4368470at2759"/>
<organism evidence="1 2">
    <name type="scientific">Penicillium roqueforti (strain FM164)</name>
    <dbReference type="NCBI Taxonomy" id="1365484"/>
    <lineage>
        <taxon>Eukaryota</taxon>
        <taxon>Fungi</taxon>
        <taxon>Dikarya</taxon>
        <taxon>Ascomycota</taxon>
        <taxon>Pezizomycotina</taxon>
        <taxon>Eurotiomycetes</taxon>
        <taxon>Eurotiomycetidae</taxon>
        <taxon>Eurotiales</taxon>
        <taxon>Aspergillaceae</taxon>
        <taxon>Penicillium</taxon>
    </lineage>
</organism>
<gene>
    <name evidence="1" type="ORF">PROQFM164_S04g000527</name>
</gene>
<proteinExistence type="predicted"/>
<dbReference type="EMBL" id="HG792018">
    <property type="protein sequence ID" value="CDM35646.1"/>
    <property type="molecule type" value="Genomic_DNA"/>
</dbReference>
<dbReference type="AlphaFoldDB" id="W6QI08"/>
<evidence type="ECO:0000313" key="1">
    <source>
        <dbReference type="EMBL" id="CDM35646.1"/>
    </source>
</evidence>
<protein>
    <submittedName>
        <fullName evidence="1">Genomic scaffold, ProqFM164S04</fullName>
    </submittedName>
</protein>
<keyword evidence="2" id="KW-1185">Reference proteome</keyword>